<evidence type="ECO:0000313" key="1">
    <source>
        <dbReference type="EMBL" id="PDX57408.1"/>
    </source>
</evidence>
<accession>A0A2A6Z7S3</accession>
<name>A0A2A6Z7S3_9FIRM</name>
<dbReference type="Proteomes" id="UP000220752">
    <property type="component" value="Unassembled WGS sequence"/>
</dbReference>
<proteinExistence type="predicted"/>
<comment type="caution">
    <text evidence="1">The sequence shown here is derived from an EMBL/GenBank/DDBJ whole genome shotgun (WGS) entry which is preliminary data.</text>
</comment>
<gene>
    <name evidence="1" type="ORF">CGS46_12860</name>
</gene>
<dbReference type="EMBL" id="NMTQ01000037">
    <property type="protein sequence ID" value="PDX57408.1"/>
    <property type="molecule type" value="Genomic_DNA"/>
</dbReference>
<evidence type="ECO:0000313" key="2">
    <source>
        <dbReference type="Proteomes" id="UP000220752"/>
    </source>
</evidence>
<protein>
    <submittedName>
        <fullName evidence="1">Uncharacterized protein</fullName>
    </submittedName>
</protein>
<dbReference type="AlphaFoldDB" id="A0A2A6Z7S3"/>
<reference evidence="1 2" key="1">
    <citation type="journal article" date="2017" name="Front. Microbiol.">
        <title>New Insights into the Diversity of the Genus Faecalibacterium.</title>
        <authorList>
            <person name="Benevides L."/>
            <person name="Burman S."/>
            <person name="Martin R."/>
            <person name="Robert V."/>
            <person name="Thomas M."/>
            <person name="Miquel S."/>
            <person name="Chain F."/>
            <person name="Sokol H."/>
            <person name="Bermudez-Humaran L.G."/>
            <person name="Morrison M."/>
            <person name="Langella P."/>
            <person name="Azevedo V.A."/>
            <person name="Chatel J.M."/>
            <person name="Soares S."/>
        </authorList>
    </citation>
    <scope>NUCLEOTIDE SEQUENCE [LARGE SCALE GENOMIC DNA]</scope>
    <source>
        <strain evidence="2">CNCM I-4540</strain>
    </source>
</reference>
<keyword evidence="2" id="KW-1185">Reference proteome</keyword>
<organism evidence="1 2">
    <name type="scientific">Faecalibacterium langellae</name>
    <dbReference type="NCBI Taxonomy" id="3435293"/>
    <lineage>
        <taxon>Bacteria</taxon>
        <taxon>Bacillati</taxon>
        <taxon>Bacillota</taxon>
        <taxon>Clostridia</taxon>
        <taxon>Eubacteriales</taxon>
        <taxon>Oscillospiraceae</taxon>
        <taxon>Faecalibacterium</taxon>
    </lineage>
</organism>
<sequence>MSDDIYLARFDYEELTEQAAIPVIIVTANQDDYPRRYVARLWDMSVPTSTQYMALEDTLEELRKTIPAEMSRLQAAPDDSIVEAWL</sequence>